<dbReference type="Gene3D" id="3.40.50.300">
    <property type="entry name" value="P-loop containing nucleotide triphosphate hydrolases"/>
    <property type="match status" value="1"/>
</dbReference>
<protein>
    <submittedName>
        <fullName evidence="1">Ras family GTPase</fullName>
    </submittedName>
</protein>
<dbReference type="InterPro" id="IPR027417">
    <property type="entry name" value="P-loop_NTPase"/>
</dbReference>
<evidence type="ECO:0000313" key="1">
    <source>
        <dbReference type="EMBL" id="QBK92100.1"/>
    </source>
</evidence>
<sequence>MENYSIVGSLCVGIFGDDAAKAYSYRTKQIHGPVPTSHGPIMIYTDTKYMSSDLTSPYTHINCAIIIIFDVTNHASYNRIGDYVAKIRRELGGIPIAIVANDGTLEPERILFDASKSLDPKDNKGPYFEISVENDVNILAPTEFLARKVVGIEGLSFRNCDLYGY</sequence>
<dbReference type="EMBL" id="MK500567">
    <property type="protein sequence ID" value="QBK92100.1"/>
    <property type="molecule type" value="Genomic_DNA"/>
</dbReference>
<proteinExistence type="predicted"/>
<organism evidence="1">
    <name type="scientific">Pithovirus LCPAC304</name>
    <dbReference type="NCBI Taxonomy" id="2506594"/>
    <lineage>
        <taxon>Viruses</taxon>
        <taxon>Pithoviruses</taxon>
    </lineage>
</organism>
<dbReference type="InterPro" id="IPR001806">
    <property type="entry name" value="Small_GTPase"/>
</dbReference>
<accession>A0A481ZAB1</accession>
<dbReference type="GO" id="GO:0005525">
    <property type="term" value="F:GTP binding"/>
    <property type="evidence" value="ECO:0007669"/>
    <property type="project" value="InterPro"/>
</dbReference>
<gene>
    <name evidence="1" type="ORF">LCPAC304_04470</name>
</gene>
<dbReference type="GO" id="GO:0003924">
    <property type="term" value="F:GTPase activity"/>
    <property type="evidence" value="ECO:0007669"/>
    <property type="project" value="InterPro"/>
</dbReference>
<reference evidence="1" key="1">
    <citation type="journal article" date="2019" name="MBio">
        <title>Virus Genomes from Deep Sea Sediments Expand the Ocean Megavirome and Support Independent Origins of Viral Gigantism.</title>
        <authorList>
            <person name="Backstrom D."/>
            <person name="Yutin N."/>
            <person name="Jorgensen S.L."/>
            <person name="Dharamshi J."/>
            <person name="Homa F."/>
            <person name="Zaremba-Niedwiedzka K."/>
            <person name="Spang A."/>
            <person name="Wolf Y.I."/>
            <person name="Koonin E.V."/>
            <person name="Ettema T.J."/>
        </authorList>
    </citation>
    <scope>NUCLEOTIDE SEQUENCE</scope>
</reference>
<name>A0A481ZAB1_9VIRU</name>
<dbReference type="SUPFAM" id="SSF52540">
    <property type="entry name" value="P-loop containing nucleoside triphosphate hydrolases"/>
    <property type="match status" value="1"/>
</dbReference>
<dbReference type="Pfam" id="PF00071">
    <property type="entry name" value="Ras"/>
    <property type="match status" value="1"/>
</dbReference>